<dbReference type="NCBIfam" id="TIGR01539">
    <property type="entry name" value="portal_lambda"/>
    <property type="match status" value="1"/>
</dbReference>
<dbReference type="RefSeq" id="WP_347287643.1">
    <property type="nucleotide sequence ID" value="NZ_JAUZQE010000053.1"/>
</dbReference>
<dbReference type="InterPro" id="IPR029045">
    <property type="entry name" value="ClpP/crotonase-like_dom_sf"/>
</dbReference>
<evidence type="ECO:0000313" key="6">
    <source>
        <dbReference type="EMBL" id="MDR4127086.1"/>
    </source>
</evidence>
<dbReference type="InterPro" id="IPR002142">
    <property type="entry name" value="Peptidase_S49"/>
</dbReference>
<dbReference type="Proteomes" id="UP001232156">
    <property type="component" value="Unassembled WGS sequence"/>
</dbReference>
<reference evidence="6 7" key="1">
    <citation type="submission" date="2023-08" db="EMBL/GenBank/DDBJ databases">
        <title>Alcaligenaceae gen. nov., a novel taxon isolated from the sludge of Yixing Pesticide Factory.</title>
        <authorList>
            <person name="Ruan L."/>
        </authorList>
    </citation>
    <scope>NUCLEOTIDE SEQUENCE [LARGE SCALE GENOMIC DNA]</scope>
    <source>
        <strain evidence="6 7">LG-2</strain>
    </source>
</reference>
<dbReference type="Gene3D" id="3.90.226.10">
    <property type="entry name" value="2-enoyl-CoA Hydratase, Chain A, domain 1"/>
    <property type="match status" value="1"/>
</dbReference>
<gene>
    <name evidence="6" type="ORF">Q8947_13985</name>
</gene>
<evidence type="ECO:0000313" key="7">
    <source>
        <dbReference type="Proteomes" id="UP001232156"/>
    </source>
</evidence>
<dbReference type="InterPro" id="IPR006429">
    <property type="entry name" value="Phage_lambda_portal"/>
</dbReference>
<evidence type="ECO:0000259" key="5">
    <source>
        <dbReference type="Pfam" id="PF01343"/>
    </source>
</evidence>
<dbReference type="SUPFAM" id="SSF52096">
    <property type="entry name" value="ClpP/crotonase"/>
    <property type="match status" value="1"/>
</dbReference>
<dbReference type="EMBL" id="JAUZQE010000053">
    <property type="protein sequence ID" value="MDR4127086.1"/>
    <property type="molecule type" value="Genomic_DNA"/>
</dbReference>
<dbReference type="PANTHER" id="PTHR33209">
    <property type="entry name" value="PROTEASE 4"/>
    <property type="match status" value="1"/>
</dbReference>
<dbReference type="PANTHER" id="PTHR33209:SF1">
    <property type="entry name" value="PEPTIDASE S49 DOMAIN-CONTAINING PROTEIN"/>
    <property type="match status" value="1"/>
</dbReference>
<evidence type="ECO:0000256" key="2">
    <source>
        <dbReference type="ARBA" id="ARBA00022670"/>
    </source>
</evidence>
<feature type="domain" description="Peptidase S49" evidence="5">
    <location>
        <begin position="557"/>
        <end position="635"/>
    </location>
</feature>
<organism evidence="6 7">
    <name type="scientific">Yanghanlia caeni</name>
    <dbReference type="NCBI Taxonomy" id="3064283"/>
    <lineage>
        <taxon>Bacteria</taxon>
        <taxon>Pseudomonadati</taxon>
        <taxon>Pseudomonadota</taxon>
        <taxon>Betaproteobacteria</taxon>
        <taxon>Burkholderiales</taxon>
        <taxon>Alcaligenaceae</taxon>
        <taxon>Yanghanlia</taxon>
    </lineage>
</organism>
<evidence type="ECO:0000256" key="4">
    <source>
        <dbReference type="ARBA" id="ARBA00022825"/>
    </source>
</evidence>
<name>A0ABU1D9R1_9BURK</name>
<keyword evidence="3" id="KW-0378">Hydrolase</keyword>
<evidence type="ECO:0000256" key="1">
    <source>
        <dbReference type="ARBA" id="ARBA00008683"/>
    </source>
</evidence>
<sequence length="671" mass="73277">MKALQNLRRKVGAMIGGFEGGLSARRLKTFAASRAHVNTLIQAAGADMTARARYLIRNNGYAANAVESWAGNAVGTGIKPSSGISDAPLKDRVQRLWLRWTDESDAEGLTDFYGQQRQAARELFIAGEVFFRVRPRRPEDGLSVPLQLQMLPAEMLPLNHNQLLENGHRIRQGIEFDRIGRRVAYHFLRRHPGDITDPGLAGETVRVPAESVLHIVGPMDAGQLRGVSRFSPALVKLFLLDQYDDAELDRKKVAAMFVGFVRRPERDFDNGNETDDRGEPLLPLEPGQLQTLDDGEDITFSTPADVGGNYESFQYRTLLQVAAALGLPYANLSADMLKANYSNTRAALLEFRRRIEAFQHSVLVFQLCRAVWARWMGTAVLSGQLDLLDYEQRRADYLDCSWLPPRWDWVDPLKDIRAEINAIEAGLKSRTQAIAERGFDAAMVDAEIAGDHRREDSLGLSFGREPVPPPSSVDTGMTGGLQNLEGIAVLPVLGTLVRRSSYIGAASGLTSYHDIEAMAEQAFADPAVRAVLLEIDSSGGEAGGVFDLAQRLRQLAQTSGKPLWAIADEAALSAAYAIACAADRIWLTRTAEVGSIGVVAVHVDESVADAKAGMTYTFLHAGAHKVDGHPHAPLPAPVAADAPAAACATRLLRCRLLVPLPDPNHPRRRSP</sequence>
<protein>
    <submittedName>
        <fullName evidence="6">Phage portal protein</fullName>
    </submittedName>
</protein>
<comment type="caution">
    <text evidence="6">The sequence shown here is derived from an EMBL/GenBank/DDBJ whole genome shotgun (WGS) entry which is preliminary data.</text>
</comment>
<dbReference type="InterPro" id="IPR033855">
    <property type="entry name" value="Protein_C"/>
</dbReference>
<evidence type="ECO:0000256" key="3">
    <source>
        <dbReference type="ARBA" id="ARBA00022801"/>
    </source>
</evidence>
<keyword evidence="2" id="KW-0645">Protease</keyword>
<keyword evidence="7" id="KW-1185">Reference proteome</keyword>
<dbReference type="Pfam" id="PF01343">
    <property type="entry name" value="Peptidase_S49"/>
    <property type="match status" value="1"/>
</dbReference>
<proteinExistence type="inferred from homology"/>
<accession>A0ABU1D9R1</accession>
<dbReference type="CDD" id="cd07022">
    <property type="entry name" value="S49_Sppa_36K_type"/>
    <property type="match status" value="1"/>
</dbReference>
<dbReference type="Pfam" id="PF05136">
    <property type="entry name" value="Phage_portal_2"/>
    <property type="match status" value="1"/>
</dbReference>
<comment type="similarity">
    <text evidence="1">Belongs to the peptidase S49 family.</text>
</comment>
<keyword evidence="4" id="KW-0720">Serine protease</keyword>